<reference evidence="2" key="1">
    <citation type="submission" date="2018-05" db="EMBL/GenBank/DDBJ databases">
        <authorList>
            <person name="Lanie J.A."/>
            <person name="Ng W.-L."/>
            <person name="Kazmierczak K.M."/>
            <person name="Andrzejewski T.M."/>
            <person name="Davidsen T.M."/>
            <person name="Wayne K.J."/>
            <person name="Tettelin H."/>
            <person name="Glass J.I."/>
            <person name="Rusch D."/>
            <person name="Podicherti R."/>
            <person name="Tsui H.-C.T."/>
            <person name="Winkler M.E."/>
        </authorList>
    </citation>
    <scope>NUCLEOTIDE SEQUENCE</scope>
</reference>
<evidence type="ECO:0000256" key="1">
    <source>
        <dbReference type="SAM" id="MobiDB-lite"/>
    </source>
</evidence>
<evidence type="ECO:0000313" key="2">
    <source>
        <dbReference type="EMBL" id="SVC91378.1"/>
    </source>
</evidence>
<accession>A0A382R2S6</accession>
<sequence>MASSELPLGPSSGSDPSVYLDTSHSEVIDATT</sequence>
<feature type="non-terminal residue" evidence="2">
    <location>
        <position position="32"/>
    </location>
</feature>
<name>A0A382R2S6_9ZZZZ</name>
<organism evidence="2">
    <name type="scientific">marine metagenome</name>
    <dbReference type="NCBI Taxonomy" id="408172"/>
    <lineage>
        <taxon>unclassified sequences</taxon>
        <taxon>metagenomes</taxon>
        <taxon>ecological metagenomes</taxon>
    </lineage>
</organism>
<protein>
    <submittedName>
        <fullName evidence="2">Uncharacterized protein</fullName>
    </submittedName>
</protein>
<feature type="compositionally biased region" description="Basic and acidic residues" evidence="1">
    <location>
        <begin position="23"/>
        <end position="32"/>
    </location>
</feature>
<dbReference type="AlphaFoldDB" id="A0A382R2S6"/>
<feature type="compositionally biased region" description="Low complexity" evidence="1">
    <location>
        <begin position="1"/>
        <end position="17"/>
    </location>
</feature>
<gene>
    <name evidence="2" type="ORF">METZ01_LOCUS344232</name>
</gene>
<feature type="region of interest" description="Disordered" evidence="1">
    <location>
        <begin position="1"/>
        <end position="32"/>
    </location>
</feature>
<proteinExistence type="predicted"/>
<dbReference type="EMBL" id="UINC01118323">
    <property type="protein sequence ID" value="SVC91378.1"/>
    <property type="molecule type" value="Genomic_DNA"/>
</dbReference>